<evidence type="ECO:0000313" key="3">
    <source>
        <dbReference type="Proteomes" id="UP000059188"/>
    </source>
</evidence>
<feature type="domain" description="NADH:flavin oxidoreductase/NADH oxidase N-terminal" evidence="1">
    <location>
        <begin position="1"/>
        <end position="252"/>
    </location>
</feature>
<dbReference type="Pfam" id="PF00724">
    <property type="entry name" value="Oxidored_FMN"/>
    <property type="match status" value="1"/>
</dbReference>
<dbReference type="OrthoDB" id="276546at2759"/>
<dbReference type="InterPro" id="IPR013785">
    <property type="entry name" value="Aldolase_TIM"/>
</dbReference>
<dbReference type="EMBL" id="LN679112">
    <property type="protein sequence ID" value="CEL53504.1"/>
    <property type="molecule type" value="Genomic_DNA"/>
</dbReference>
<evidence type="ECO:0000313" key="2">
    <source>
        <dbReference type="EMBL" id="CEL53504.1"/>
    </source>
</evidence>
<dbReference type="GO" id="GO:0003959">
    <property type="term" value="F:NADPH dehydrogenase activity"/>
    <property type="evidence" value="ECO:0007669"/>
    <property type="project" value="TreeGrafter"/>
</dbReference>
<name>A0A0B7F9C0_THACB</name>
<reference evidence="2 3" key="1">
    <citation type="submission" date="2014-11" db="EMBL/GenBank/DDBJ databases">
        <authorList>
            <person name="Wibberg Daniel"/>
        </authorList>
    </citation>
    <scope>NUCLEOTIDE SEQUENCE [LARGE SCALE GENOMIC DNA]</scope>
    <source>
        <strain evidence="2">Rhizoctonia solani AG1-IB 7/3/14</strain>
    </source>
</reference>
<dbReference type="Gene3D" id="3.20.20.70">
    <property type="entry name" value="Aldolase class I"/>
    <property type="match status" value="1"/>
</dbReference>
<dbReference type="InterPro" id="IPR045247">
    <property type="entry name" value="Oye-like"/>
</dbReference>
<accession>A0A0B7F9C0</accession>
<dbReference type="GO" id="GO:0010181">
    <property type="term" value="F:FMN binding"/>
    <property type="evidence" value="ECO:0007669"/>
    <property type="project" value="InterPro"/>
</dbReference>
<protein>
    <submittedName>
        <fullName evidence="2">Festuclavine dehydrogenase subunit FgaOx3</fullName>
    </submittedName>
</protein>
<dbReference type="AlphaFoldDB" id="A0A0B7F9C0"/>
<dbReference type="CDD" id="cd02933">
    <property type="entry name" value="OYE_like_FMN"/>
    <property type="match status" value="1"/>
</dbReference>
<gene>
    <name evidence="2" type="ORF">RSOLAG1IB_06358</name>
</gene>
<dbReference type="PANTHER" id="PTHR22893">
    <property type="entry name" value="NADH OXIDOREDUCTASE-RELATED"/>
    <property type="match status" value="1"/>
</dbReference>
<sequence>MAPLTRFRADEDHVHHDIAAEYYAQRSETAGTLIISEATFIAPEAGGFDNAPGIWNDKQIAAWKKITDAVHSKGSYIFMQLWALGRAAEPEVLRREGHPYVSSSASTLQRKGYPDIAPQELTRSDIKKYVEYYAQAARNAVFGAGFDGVEIHGANGYLIDQFTQDTCNKRTDEYGGSVENRSRFALEVIAAVSNAVGAKRTGIRFSPWGKFQGMRMKNPIPTFTYLVTEIARRHPELAYIHFVEPVISGASDAKDQAHDVGSATASLPPTCAGIMYLSR</sequence>
<proteinExistence type="predicted"/>
<dbReference type="Proteomes" id="UP000059188">
    <property type="component" value="Unassembled WGS sequence"/>
</dbReference>
<dbReference type="SUPFAM" id="SSF51395">
    <property type="entry name" value="FMN-linked oxidoreductases"/>
    <property type="match status" value="1"/>
</dbReference>
<organism evidence="2 3">
    <name type="scientific">Thanatephorus cucumeris (strain AG1-IB / isolate 7/3/14)</name>
    <name type="common">Lettuce bottom rot fungus</name>
    <name type="synonym">Rhizoctonia solani</name>
    <dbReference type="NCBI Taxonomy" id="1108050"/>
    <lineage>
        <taxon>Eukaryota</taxon>
        <taxon>Fungi</taxon>
        <taxon>Dikarya</taxon>
        <taxon>Basidiomycota</taxon>
        <taxon>Agaricomycotina</taxon>
        <taxon>Agaricomycetes</taxon>
        <taxon>Cantharellales</taxon>
        <taxon>Ceratobasidiaceae</taxon>
        <taxon>Rhizoctonia</taxon>
        <taxon>Rhizoctonia solani AG-1</taxon>
    </lineage>
</organism>
<keyword evidence="3" id="KW-1185">Reference proteome</keyword>
<dbReference type="STRING" id="1108050.A0A0B7F9C0"/>
<dbReference type="InterPro" id="IPR001155">
    <property type="entry name" value="OxRdtase_FMN_N"/>
</dbReference>
<dbReference type="PANTHER" id="PTHR22893:SF91">
    <property type="entry name" value="NADPH DEHYDROGENASE 2-RELATED"/>
    <property type="match status" value="1"/>
</dbReference>
<evidence type="ECO:0000259" key="1">
    <source>
        <dbReference type="Pfam" id="PF00724"/>
    </source>
</evidence>